<protein>
    <submittedName>
        <fullName evidence="1">Uncharacterized protein</fullName>
    </submittedName>
</protein>
<evidence type="ECO:0000313" key="2">
    <source>
        <dbReference type="Proteomes" id="UP000499080"/>
    </source>
</evidence>
<accession>A0A4Y2JTZ0</accession>
<dbReference type="AlphaFoldDB" id="A0A4Y2JTZ0"/>
<name>A0A4Y2JTZ0_ARAVE</name>
<sequence length="104" mass="12235">MMVYSALYGCIIHGDFIAPGHVYKQLLEKPRGRKMKFTFVAQERLILTPVVQTPVTLPSQDNRFFSLNLLLKDLMLHRPFVEKSFKISLADFFPFYIVFSQYER</sequence>
<dbReference type="EMBL" id="BGPR01003834">
    <property type="protein sequence ID" value="GBM92959.1"/>
    <property type="molecule type" value="Genomic_DNA"/>
</dbReference>
<evidence type="ECO:0000313" key="1">
    <source>
        <dbReference type="EMBL" id="GBM92959.1"/>
    </source>
</evidence>
<dbReference type="Proteomes" id="UP000499080">
    <property type="component" value="Unassembled WGS sequence"/>
</dbReference>
<gene>
    <name evidence="1" type="ORF">AVEN_223648_1</name>
</gene>
<reference evidence="1 2" key="1">
    <citation type="journal article" date="2019" name="Sci. Rep.">
        <title>Orb-weaving spider Araneus ventricosus genome elucidates the spidroin gene catalogue.</title>
        <authorList>
            <person name="Kono N."/>
            <person name="Nakamura H."/>
            <person name="Ohtoshi R."/>
            <person name="Moran D.A.P."/>
            <person name="Shinohara A."/>
            <person name="Yoshida Y."/>
            <person name="Fujiwara M."/>
            <person name="Mori M."/>
            <person name="Tomita M."/>
            <person name="Arakawa K."/>
        </authorList>
    </citation>
    <scope>NUCLEOTIDE SEQUENCE [LARGE SCALE GENOMIC DNA]</scope>
</reference>
<keyword evidence="2" id="KW-1185">Reference proteome</keyword>
<organism evidence="1 2">
    <name type="scientific">Araneus ventricosus</name>
    <name type="common">Orbweaver spider</name>
    <name type="synonym">Epeira ventricosa</name>
    <dbReference type="NCBI Taxonomy" id="182803"/>
    <lineage>
        <taxon>Eukaryota</taxon>
        <taxon>Metazoa</taxon>
        <taxon>Ecdysozoa</taxon>
        <taxon>Arthropoda</taxon>
        <taxon>Chelicerata</taxon>
        <taxon>Arachnida</taxon>
        <taxon>Araneae</taxon>
        <taxon>Araneomorphae</taxon>
        <taxon>Entelegynae</taxon>
        <taxon>Araneoidea</taxon>
        <taxon>Araneidae</taxon>
        <taxon>Araneus</taxon>
    </lineage>
</organism>
<comment type="caution">
    <text evidence="1">The sequence shown here is derived from an EMBL/GenBank/DDBJ whole genome shotgun (WGS) entry which is preliminary data.</text>
</comment>
<proteinExistence type="predicted"/>